<protein>
    <submittedName>
        <fullName evidence="2">Uncharacterized protein</fullName>
    </submittedName>
</protein>
<evidence type="ECO:0000313" key="2">
    <source>
        <dbReference type="EMBL" id="CAF4747994.1"/>
    </source>
</evidence>
<sequence>MQSRFEVIYCFFGYFLAPSRREGARALRDRCGGGGGKRRRAGAGGRGERRRAAAIRLPLGPPSRRPAPPRTALVAQCFASPRR</sequence>
<organism evidence="2 3">
    <name type="scientific">Pieris macdunnoughi</name>
    <dbReference type="NCBI Taxonomy" id="345717"/>
    <lineage>
        <taxon>Eukaryota</taxon>
        <taxon>Metazoa</taxon>
        <taxon>Ecdysozoa</taxon>
        <taxon>Arthropoda</taxon>
        <taxon>Hexapoda</taxon>
        <taxon>Insecta</taxon>
        <taxon>Pterygota</taxon>
        <taxon>Neoptera</taxon>
        <taxon>Endopterygota</taxon>
        <taxon>Lepidoptera</taxon>
        <taxon>Glossata</taxon>
        <taxon>Ditrysia</taxon>
        <taxon>Papilionoidea</taxon>
        <taxon>Pieridae</taxon>
        <taxon>Pierinae</taxon>
        <taxon>Pieris</taxon>
    </lineage>
</organism>
<reference evidence="2" key="1">
    <citation type="submission" date="2021-02" db="EMBL/GenBank/DDBJ databases">
        <authorList>
            <person name="Steward A R."/>
        </authorList>
    </citation>
    <scope>NUCLEOTIDE SEQUENCE</scope>
</reference>
<accession>A0A821LAK4</accession>
<dbReference type="EMBL" id="CAJOBZ010000001">
    <property type="protein sequence ID" value="CAF4747994.1"/>
    <property type="molecule type" value="Genomic_DNA"/>
</dbReference>
<proteinExistence type="predicted"/>
<name>A0A821LAK4_9NEOP</name>
<gene>
    <name evidence="2" type="ORF">PMACD_LOCUS482</name>
</gene>
<evidence type="ECO:0000313" key="3">
    <source>
        <dbReference type="Proteomes" id="UP000663880"/>
    </source>
</evidence>
<keyword evidence="3" id="KW-1185">Reference proteome</keyword>
<dbReference type="Proteomes" id="UP000663880">
    <property type="component" value="Unassembled WGS sequence"/>
</dbReference>
<comment type="caution">
    <text evidence="2">The sequence shown here is derived from an EMBL/GenBank/DDBJ whole genome shotgun (WGS) entry which is preliminary data.</text>
</comment>
<feature type="compositionally biased region" description="Pro residues" evidence="1">
    <location>
        <begin position="59"/>
        <end position="69"/>
    </location>
</feature>
<feature type="region of interest" description="Disordered" evidence="1">
    <location>
        <begin position="28"/>
        <end position="71"/>
    </location>
</feature>
<dbReference type="AlphaFoldDB" id="A0A821LAK4"/>
<evidence type="ECO:0000256" key="1">
    <source>
        <dbReference type="SAM" id="MobiDB-lite"/>
    </source>
</evidence>